<evidence type="ECO:0000313" key="8">
    <source>
        <dbReference type="Proteomes" id="UP000732377"/>
    </source>
</evidence>
<reference evidence="7" key="1">
    <citation type="submission" date="2017-11" db="EMBL/GenBank/DDBJ databases">
        <title>Three new genomes from thermophilic consortium.</title>
        <authorList>
            <person name="Quaggio R."/>
            <person name="Amgarten D."/>
            <person name="Setubal J.C."/>
        </authorList>
    </citation>
    <scope>NUCLEOTIDE SEQUENCE</scope>
    <source>
        <strain evidence="7">ZCTH01-B2</strain>
    </source>
</reference>
<organism evidence="7 8">
    <name type="scientific">Symbiobacterium thermophilum</name>
    <dbReference type="NCBI Taxonomy" id="2734"/>
    <lineage>
        <taxon>Bacteria</taxon>
        <taxon>Bacillati</taxon>
        <taxon>Bacillota</taxon>
        <taxon>Clostridia</taxon>
        <taxon>Eubacteriales</taxon>
        <taxon>Symbiobacteriaceae</taxon>
        <taxon>Symbiobacterium</taxon>
    </lineage>
</organism>
<dbReference type="AlphaFoldDB" id="A0A953IFQ4"/>
<evidence type="ECO:0000256" key="4">
    <source>
        <dbReference type="ARBA" id="ARBA00044936"/>
    </source>
</evidence>
<dbReference type="EMBL" id="PIUK01000587">
    <property type="protein sequence ID" value="MBY6278544.1"/>
    <property type="molecule type" value="Genomic_DNA"/>
</dbReference>
<name>A0A953IFQ4_SYMTR</name>
<feature type="region of interest" description="Disordered" evidence="6">
    <location>
        <begin position="167"/>
        <end position="206"/>
    </location>
</feature>
<evidence type="ECO:0000256" key="6">
    <source>
        <dbReference type="SAM" id="MobiDB-lite"/>
    </source>
</evidence>
<accession>A0A953IFQ4</accession>
<keyword evidence="2 5" id="KW-0717">Septation</keyword>
<dbReference type="InterPro" id="IPR038594">
    <property type="entry name" value="SepF-like_sf"/>
</dbReference>
<evidence type="ECO:0000256" key="2">
    <source>
        <dbReference type="ARBA" id="ARBA00023210"/>
    </source>
</evidence>
<dbReference type="HAMAP" id="MF_01197">
    <property type="entry name" value="SepF"/>
    <property type="match status" value="1"/>
</dbReference>
<dbReference type="PANTHER" id="PTHR35798:SF1">
    <property type="entry name" value="CELL DIVISION PROTEIN SEPF"/>
    <property type="match status" value="1"/>
</dbReference>
<dbReference type="InterPro" id="IPR023052">
    <property type="entry name" value="Cell_div_SepF"/>
</dbReference>
<dbReference type="GO" id="GO:0043093">
    <property type="term" value="P:FtsZ-dependent cytokinesis"/>
    <property type="evidence" value="ECO:0007669"/>
    <property type="project" value="UniProtKB-UniRule"/>
</dbReference>
<dbReference type="PANTHER" id="PTHR35798">
    <property type="entry name" value="CELL DIVISION PROTEIN SEPF"/>
    <property type="match status" value="1"/>
</dbReference>
<feature type="compositionally biased region" description="Basic and acidic residues" evidence="6">
    <location>
        <begin position="186"/>
        <end position="206"/>
    </location>
</feature>
<protein>
    <recommendedName>
        <fullName evidence="5">Cell division protein SepF</fullName>
    </recommendedName>
</protein>
<comment type="caution">
    <text evidence="7">The sequence shown here is derived from an EMBL/GenBank/DDBJ whole genome shotgun (WGS) entry which is preliminary data.</text>
</comment>
<gene>
    <name evidence="5" type="primary">sepF</name>
    <name evidence="7" type="ORF">CWE10_20865</name>
</gene>
<dbReference type="Pfam" id="PF04472">
    <property type="entry name" value="SepF"/>
    <property type="match status" value="1"/>
</dbReference>
<comment type="subcellular location">
    <subcellularLocation>
        <location evidence="5">Cytoplasm</location>
    </subcellularLocation>
    <text evidence="5">Localizes to the division site, in a FtsZ-dependent manner.</text>
</comment>
<dbReference type="RefSeq" id="WP_273382126.1">
    <property type="nucleotide sequence ID" value="NZ_PIUK01000587.1"/>
</dbReference>
<dbReference type="GO" id="GO:0000917">
    <property type="term" value="P:division septum assembly"/>
    <property type="evidence" value="ECO:0007669"/>
    <property type="project" value="UniProtKB-KW"/>
</dbReference>
<feature type="compositionally biased region" description="Polar residues" evidence="6">
    <location>
        <begin position="173"/>
        <end position="183"/>
    </location>
</feature>
<keyword evidence="3 5" id="KW-0131">Cell cycle</keyword>
<evidence type="ECO:0000313" key="7">
    <source>
        <dbReference type="EMBL" id="MBY6278544.1"/>
    </source>
</evidence>
<sequence>MPNKPGLWSRLVDYLGFGPEEDEFEDEELEEAVGPASYQEELPRRRAPDRRAQVVPISAVPSKQGTVKVVVVEPRSFEEVQTIVDQMKARRPVILNLESLDKDLAQKILNFLNGAIYALNGETQRVSAGIFFYAPPGVDVSTMGRGLTGTAIGGGAVDLPPGILEKLTGQAGPGSQESDLLSRTSRRAEEDGRAGADRSKFDWRNQ</sequence>
<evidence type="ECO:0000256" key="3">
    <source>
        <dbReference type="ARBA" id="ARBA00023306"/>
    </source>
</evidence>
<evidence type="ECO:0000256" key="1">
    <source>
        <dbReference type="ARBA" id="ARBA00022618"/>
    </source>
</evidence>
<evidence type="ECO:0000256" key="5">
    <source>
        <dbReference type="HAMAP-Rule" id="MF_01197"/>
    </source>
</evidence>
<dbReference type="Gene3D" id="3.30.110.150">
    <property type="entry name" value="SepF-like protein"/>
    <property type="match status" value="1"/>
</dbReference>
<keyword evidence="1 5" id="KW-0132">Cell division</keyword>
<dbReference type="Proteomes" id="UP000732377">
    <property type="component" value="Unassembled WGS sequence"/>
</dbReference>
<comment type="subunit">
    <text evidence="5">Homodimer. Interacts with FtsZ.</text>
</comment>
<feature type="region of interest" description="Disordered" evidence="6">
    <location>
        <begin position="25"/>
        <end position="47"/>
    </location>
</feature>
<proteinExistence type="inferred from homology"/>
<comment type="similarity">
    <text evidence="5">Belongs to the SepF family.</text>
</comment>
<keyword evidence="5" id="KW-0963">Cytoplasm</keyword>
<dbReference type="InterPro" id="IPR007561">
    <property type="entry name" value="Cell_div_SepF/SepF-rel"/>
</dbReference>
<dbReference type="GO" id="GO:0005737">
    <property type="term" value="C:cytoplasm"/>
    <property type="evidence" value="ECO:0007669"/>
    <property type="project" value="UniProtKB-SubCell"/>
</dbReference>
<comment type="function">
    <text evidence="4 5">Cell division protein that is part of the divisome complex and is recruited early to the Z-ring. Probably stimulates Z-ring formation, perhaps through the cross-linking of FtsZ protofilaments. Its function overlaps with FtsA.</text>
</comment>